<evidence type="ECO:0000313" key="3">
    <source>
        <dbReference type="Proteomes" id="UP000241350"/>
    </source>
</evidence>
<dbReference type="Proteomes" id="UP000241350">
    <property type="component" value="Segment"/>
</dbReference>
<feature type="compositionally biased region" description="Basic and acidic residues" evidence="1">
    <location>
        <begin position="58"/>
        <end position="70"/>
    </location>
</feature>
<dbReference type="NCBIfam" id="NF038082">
    <property type="entry name" value="phiSA1p31"/>
    <property type="match status" value="1"/>
</dbReference>
<sequence>MGEQTFKAGTEVTRAGFGGGYTVAAGPFQGATSPFYVLRRADGSHTWAGGESLKAHNPKPEGYRKGDRAKVGSTGVLGTGTLLDGPFRMTAGYSNANGWLVLLEDGTHALAPERMLEVTERPTDNAAGGVTIKGVLYPVGRNIRYKDRDGDVWDTRSVNGLARACLTVDGTPDRNSFTLAHVVNAHGPLVMV</sequence>
<keyword evidence="3" id="KW-1185">Reference proteome</keyword>
<evidence type="ECO:0000256" key="1">
    <source>
        <dbReference type="SAM" id="MobiDB-lite"/>
    </source>
</evidence>
<evidence type="ECO:0000313" key="2">
    <source>
        <dbReference type="EMBL" id="AUG87108.1"/>
    </source>
</evidence>
<proteinExistence type="predicted"/>
<name>A0A2H5BL94_9CAUD</name>
<accession>A0A2H5BL94</accession>
<feature type="region of interest" description="Disordered" evidence="1">
    <location>
        <begin position="49"/>
        <end position="70"/>
    </location>
</feature>
<protein>
    <submittedName>
        <fullName evidence="2">Uncharacterized protein</fullName>
    </submittedName>
</protein>
<organism evidence="2 3">
    <name type="scientific">Streptomyces phage AbbeyMikolon</name>
    <dbReference type="NCBI Taxonomy" id="2059880"/>
    <lineage>
        <taxon>Viruses</taxon>
        <taxon>Duplodnaviria</taxon>
        <taxon>Heunggongvirae</taxon>
        <taxon>Uroviricota</taxon>
        <taxon>Caudoviricetes</taxon>
        <taxon>Abbeymikolonvirus</taxon>
        <taxon>Abbeymikolonvirus abbeymikolon</taxon>
    </lineage>
</organism>
<dbReference type="EMBL" id="MG593800">
    <property type="protein sequence ID" value="AUG87108.1"/>
    <property type="molecule type" value="Genomic_DNA"/>
</dbReference>
<reference evidence="2 3" key="1">
    <citation type="submission" date="2017-11" db="EMBL/GenBank/DDBJ databases">
        <authorList>
            <person name="Mikolon A."/>
            <person name="Lin K.X."/>
            <person name="Rigg S.J."/>
            <person name="Wilson J.M."/>
            <person name="Nayek S."/>
            <person name="Hughes L.E."/>
            <person name="Garlena R.A."/>
            <person name="Russell D.A."/>
            <person name="Pope W.H."/>
            <person name="Jacobs-Sera D."/>
            <person name="Hendrix R.W."/>
            <person name="Hatfull G.F."/>
        </authorList>
    </citation>
    <scope>NUCLEOTIDE SEQUENCE [LARGE SCALE GENOMIC DNA]</scope>
</reference>
<gene>
    <name evidence="2" type="ORF">SEA_ABBEYMIKOLON_36</name>
</gene>